<keyword evidence="4" id="KW-0808">Transferase</keyword>
<dbReference type="InterPro" id="IPR050640">
    <property type="entry name" value="Bact_2-comp_sensor_kinase"/>
</dbReference>
<keyword evidence="7" id="KW-0418">Kinase</keyword>
<evidence type="ECO:0000256" key="2">
    <source>
        <dbReference type="ARBA" id="ARBA00022475"/>
    </source>
</evidence>
<dbReference type="Proteomes" id="UP000272464">
    <property type="component" value="Unassembled WGS sequence"/>
</dbReference>
<feature type="transmembrane region" description="Helical" evidence="12">
    <location>
        <begin position="316"/>
        <end position="335"/>
    </location>
</feature>
<comment type="subcellular location">
    <subcellularLocation>
        <location evidence="1">Cell membrane</location>
        <topology evidence="1">Multi-pass membrane protein</topology>
    </subcellularLocation>
</comment>
<dbReference type="GO" id="GO:0000155">
    <property type="term" value="F:phosphorelay sensor kinase activity"/>
    <property type="evidence" value="ECO:0007669"/>
    <property type="project" value="InterPro"/>
</dbReference>
<dbReference type="Pfam" id="PF02518">
    <property type="entry name" value="HATPase_c"/>
    <property type="match status" value="1"/>
</dbReference>
<accession>A0A3S1B9M9</accession>
<dbReference type="InterPro" id="IPR036890">
    <property type="entry name" value="HATPase_C_sf"/>
</dbReference>
<evidence type="ECO:0000256" key="6">
    <source>
        <dbReference type="ARBA" id="ARBA00022741"/>
    </source>
</evidence>
<evidence type="ECO:0000256" key="9">
    <source>
        <dbReference type="ARBA" id="ARBA00022989"/>
    </source>
</evidence>
<dbReference type="SMART" id="SM00387">
    <property type="entry name" value="HATPase_c"/>
    <property type="match status" value="1"/>
</dbReference>
<dbReference type="SUPFAM" id="SSF158472">
    <property type="entry name" value="HAMP domain-like"/>
    <property type="match status" value="1"/>
</dbReference>
<dbReference type="EMBL" id="RZNX01000002">
    <property type="protein sequence ID" value="RUT33438.1"/>
    <property type="molecule type" value="Genomic_DNA"/>
</dbReference>
<keyword evidence="9 12" id="KW-1133">Transmembrane helix</keyword>
<evidence type="ECO:0000256" key="3">
    <source>
        <dbReference type="ARBA" id="ARBA00022553"/>
    </source>
</evidence>
<evidence type="ECO:0000313" key="14">
    <source>
        <dbReference type="EMBL" id="RUT33438.1"/>
    </source>
</evidence>
<sequence>MFKKMSIRTKLMSLLLLAVVLPTGISLTASYLYTKESVTEKSINENTKLLALGGTNLSNYFGGINQLVLSIYSGINLPSSLFTIIQNTRPSDPPDTGPELADNRDIIASQLYNLFQSNQDIYQIHLYIRANHESNSLIKGVFHREKNPSYVPLKDESGRNRPFLEPTHLDHRYGLKHVIPNLKSESTEVFSVHYPIYRTPSNEVMANLSIDFKLNELREIAKSMFTPGTDKFYLVNEDQKVIYTSEEGGNISQLAAGWSDLPADKNEGYFYWDDKDFGGIVFFKRITGPLFTGALIKLVSYDNLYSDAGHITEINAWIGLAFLIIGVLAAVWISFRFTTPIKRLISYTQKVQIGQLDAKIDMEAEDEFGTLARKMTAMTKTINDLILTEYRLELANKTNQLKALQAQINPHFLYNALQSIGSMSLRYNAPKVYDQIYSLGSMMRYTMATGRTEVTLEEELEHVENYLLLQKGRFGEENLTVMLDIAEHTRHIVVPKMILQPVVENIFKHGFNEGIKDGRIMISSAMSHSGGLILTVSDNGAGVPADQIPIIKSAIMSKDNKSSESIGLSNVLARLQLYFGEEARIGISANEYVGTTVTLAFPIVKLREDHDEGGTYEGFNR</sequence>
<protein>
    <submittedName>
        <fullName evidence="14">HAMP domain-containing protein</fullName>
    </submittedName>
</protein>
<dbReference type="AlphaFoldDB" id="A0A3S1B9M9"/>
<keyword evidence="2" id="KW-1003">Cell membrane</keyword>
<dbReference type="Pfam" id="PF00672">
    <property type="entry name" value="HAMP"/>
    <property type="match status" value="1"/>
</dbReference>
<dbReference type="InterPro" id="IPR010559">
    <property type="entry name" value="Sig_transdc_His_kin_internal"/>
</dbReference>
<dbReference type="SUPFAM" id="SSF55874">
    <property type="entry name" value="ATPase domain of HSP90 chaperone/DNA topoisomerase II/histidine kinase"/>
    <property type="match status" value="1"/>
</dbReference>
<evidence type="ECO:0000256" key="10">
    <source>
        <dbReference type="ARBA" id="ARBA00023012"/>
    </source>
</evidence>
<evidence type="ECO:0000256" key="11">
    <source>
        <dbReference type="ARBA" id="ARBA00023136"/>
    </source>
</evidence>
<dbReference type="Gene3D" id="6.10.340.10">
    <property type="match status" value="1"/>
</dbReference>
<feature type="domain" description="HAMP" evidence="13">
    <location>
        <begin position="335"/>
        <end position="387"/>
    </location>
</feature>
<evidence type="ECO:0000256" key="1">
    <source>
        <dbReference type="ARBA" id="ARBA00004651"/>
    </source>
</evidence>
<keyword evidence="15" id="KW-1185">Reference proteome</keyword>
<evidence type="ECO:0000259" key="13">
    <source>
        <dbReference type="PROSITE" id="PS50885"/>
    </source>
</evidence>
<evidence type="ECO:0000256" key="8">
    <source>
        <dbReference type="ARBA" id="ARBA00022840"/>
    </source>
</evidence>
<keyword evidence="6" id="KW-0547">Nucleotide-binding</keyword>
<dbReference type="SMART" id="SM00304">
    <property type="entry name" value="HAMP"/>
    <property type="match status" value="1"/>
</dbReference>
<proteinExistence type="predicted"/>
<dbReference type="OrthoDB" id="9776552at2"/>
<dbReference type="GO" id="GO:0005886">
    <property type="term" value="C:plasma membrane"/>
    <property type="evidence" value="ECO:0007669"/>
    <property type="project" value="UniProtKB-SubCell"/>
</dbReference>
<keyword evidence="11 12" id="KW-0472">Membrane</keyword>
<dbReference type="PANTHER" id="PTHR34220">
    <property type="entry name" value="SENSOR HISTIDINE KINASE YPDA"/>
    <property type="match status" value="1"/>
</dbReference>
<reference evidence="14 15" key="1">
    <citation type="submission" date="2018-12" db="EMBL/GenBank/DDBJ databases">
        <authorList>
            <person name="Sun L."/>
            <person name="Chen Z."/>
        </authorList>
    </citation>
    <scope>NUCLEOTIDE SEQUENCE [LARGE SCALE GENOMIC DNA]</scope>
    <source>
        <strain evidence="14 15">3-5-3</strain>
    </source>
</reference>
<dbReference type="InterPro" id="IPR003594">
    <property type="entry name" value="HATPase_dom"/>
</dbReference>
<keyword evidence="3" id="KW-0597">Phosphoprotein</keyword>
<dbReference type="GO" id="GO:0005524">
    <property type="term" value="F:ATP binding"/>
    <property type="evidence" value="ECO:0007669"/>
    <property type="project" value="UniProtKB-KW"/>
</dbReference>
<keyword evidence="10" id="KW-0902">Two-component regulatory system</keyword>
<keyword evidence="8" id="KW-0067">ATP-binding</keyword>
<evidence type="ECO:0000256" key="7">
    <source>
        <dbReference type="ARBA" id="ARBA00022777"/>
    </source>
</evidence>
<organism evidence="14 15">
    <name type="scientific">Paenibacillus zeisoli</name>
    <dbReference type="NCBI Taxonomy" id="2496267"/>
    <lineage>
        <taxon>Bacteria</taxon>
        <taxon>Bacillati</taxon>
        <taxon>Bacillota</taxon>
        <taxon>Bacilli</taxon>
        <taxon>Bacillales</taxon>
        <taxon>Paenibacillaceae</taxon>
        <taxon>Paenibacillus</taxon>
    </lineage>
</organism>
<evidence type="ECO:0000256" key="4">
    <source>
        <dbReference type="ARBA" id="ARBA00022679"/>
    </source>
</evidence>
<dbReference type="Pfam" id="PF06580">
    <property type="entry name" value="His_kinase"/>
    <property type="match status" value="1"/>
</dbReference>
<dbReference type="PANTHER" id="PTHR34220:SF11">
    <property type="entry name" value="SENSOR PROTEIN KINASE HPTS"/>
    <property type="match status" value="1"/>
</dbReference>
<dbReference type="Gene3D" id="3.30.565.10">
    <property type="entry name" value="Histidine kinase-like ATPase, C-terminal domain"/>
    <property type="match status" value="1"/>
</dbReference>
<evidence type="ECO:0000256" key="5">
    <source>
        <dbReference type="ARBA" id="ARBA00022692"/>
    </source>
</evidence>
<evidence type="ECO:0000313" key="15">
    <source>
        <dbReference type="Proteomes" id="UP000272464"/>
    </source>
</evidence>
<gene>
    <name evidence="14" type="ORF">EJP77_07255</name>
</gene>
<dbReference type="CDD" id="cd06225">
    <property type="entry name" value="HAMP"/>
    <property type="match status" value="1"/>
</dbReference>
<name>A0A3S1B9M9_9BACL</name>
<keyword evidence="5 12" id="KW-0812">Transmembrane</keyword>
<comment type="caution">
    <text evidence="14">The sequence shown here is derived from an EMBL/GenBank/DDBJ whole genome shotgun (WGS) entry which is preliminary data.</text>
</comment>
<dbReference type="PROSITE" id="PS50885">
    <property type="entry name" value="HAMP"/>
    <property type="match status" value="1"/>
</dbReference>
<evidence type="ECO:0000256" key="12">
    <source>
        <dbReference type="SAM" id="Phobius"/>
    </source>
</evidence>
<dbReference type="InterPro" id="IPR003660">
    <property type="entry name" value="HAMP_dom"/>
</dbReference>